<keyword evidence="5" id="KW-0805">Transcription regulation</keyword>
<dbReference type="PROSITE" id="PS50888">
    <property type="entry name" value="BHLH"/>
    <property type="match status" value="1"/>
</dbReference>
<gene>
    <name evidence="10" type="ORF">CLODIP_2_CD14102</name>
</gene>
<dbReference type="InterPro" id="IPR036638">
    <property type="entry name" value="HLH_DNA-bd_sf"/>
</dbReference>
<evidence type="ECO:0000256" key="3">
    <source>
        <dbReference type="ARBA" id="ARBA00022782"/>
    </source>
</evidence>
<keyword evidence="2" id="KW-0217">Developmental protein</keyword>
<dbReference type="Gene3D" id="4.10.280.10">
    <property type="entry name" value="Helix-loop-helix DNA-binding domain"/>
    <property type="match status" value="1"/>
</dbReference>
<evidence type="ECO:0000259" key="9">
    <source>
        <dbReference type="PROSITE" id="PS50888"/>
    </source>
</evidence>
<feature type="compositionally biased region" description="Acidic residues" evidence="8">
    <location>
        <begin position="109"/>
        <end position="129"/>
    </location>
</feature>
<comment type="caution">
    <text evidence="10">The sequence shown here is derived from an EMBL/GenBank/DDBJ whole genome shotgun (WGS) entry which is preliminary data.</text>
</comment>
<dbReference type="CDD" id="cd19715">
    <property type="entry name" value="bHLH_TS_amos_like"/>
    <property type="match status" value="1"/>
</dbReference>
<evidence type="ECO:0000313" key="11">
    <source>
        <dbReference type="Proteomes" id="UP000494165"/>
    </source>
</evidence>
<dbReference type="FunFam" id="4.10.280.10:FF:000025">
    <property type="entry name" value="protein atonal homolog 7"/>
    <property type="match status" value="1"/>
</dbReference>
<evidence type="ECO:0000256" key="4">
    <source>
        <dbReference type="ARBA" id="ARBA00022902"/>
    </source>
</evidence>
<dbReference type="GO" id="GO:0000981">
    <property type="term" value="F:DNA-binding transcription factor activity, RNA polymerase II-specific"/>
    <property type="evidence" value="ECO:0007669"/>
    <property type="project" value="TreeGrafter"/>
</dbReference>
<organism evidence="10 11">
    <name type="scientific">Cloeon dipterum</name>
    <dbReference type="NCBI Taxonomy" id="197152"/>
    <lineage>
        <taxon>Eukaryota</taxon>
        <taxon>Metazoa</taxon>
        <taxon>Ecdysozoa</taxon>
        <taxon>Arthropoda</taxon>
        <taxon>Hexapoda</taxon>
        <taxon>Insecta</taxon>
        <taxon>Pterygota</taxon>
        <taxon>Palaeoptera</taxon>
        <taxon>Ephemeroptera</taxon>
        <taxon>Pisciforma</taxon>
        <taxon>Baetidae</taxon>
        <taxon>Cloeon</taxon>
    </lineage>
</organism>
<dbReference type="PANTHER" id="PTHR19290:SF162">
    <property type="entry name" value="TRANSCRIPTION FACTOR ATOH7"/>
    <property type="match status" value="1"/>
</dbReference>
<evidence type="ECO:0000256" key="8">
    <source>
        <dbReference type="SAM" id="MobiDB-lite"/>
    </source>
</evidence>
<evidence type="ECO:0000256" key="6">
    <source>
        <dbReference type="ARBA" id="ARBA00023163"/>
    </source>
</evidence>
<dbReference type="GO" id="GO:0045944">
    <property type="term" value="P:positive regulation of transcription by RNA polymerase II"/>
    <property type="evidence" value="ECO:0007669"/>
    <property type="project" value="TreeGrafter"/>
</dbReference>
<dbReference type="OrthoDB" id="6161578at2759"/>
<dbReference type="AlphaFoldDB" id="A0A8S1CNP9"/>
<feature type="region of interest" description="Disordered" evidence="8">
    <location>
        <begin position="79"/>
        <end position="147"/>
    </location>
</feature>
<dbReference type="GO" id="GO:0070888">
    <property type="term" value="F:E-box binding"/>
    <property type="evidence" value="ECO:0007669"/>
    <property type="project" value="TreeGrafter"/>
</dbReference>
<keyword evidence="11" id="KW-1185">Reference proteome</keyword>
<dbReference type="InterPro" id="IPR011598">
    <property type="entry name" value="bHLH_dom"/>
</dbReference>
<dbReference type="SUPFAM" id="SSF47459">
    <property type="entry name" value="HLH, helix-loop-helix DNA-binding domain"/>
    <property type="match status" value="1"/>
</dbReference>
<evidence type="ECO:0000256" key="7">
    <source>
        <dbReference type="ARBA" id="ARBA00023242"/>
    </source>
</evidence>
<keyword evidence="7" id="KW-0539">Nucleus</keyword>
<keyword evidence="4" id="KW-0524">Neurogenesis</keyword>
<sequence length="209" mass="24123">MADMLRYLYAFPEEQHHHLQHFYPPSPPNSVNSIETPRPKMLLDTFSDGCHTPSPASYRSVSPLSEDLDLPKKMQYTPLLPPVSTLKDPRKLSPQLPSQLEQPVFEQMPVDDEDELDDEDSEDDDDLSDDEKRPSKGKRRSSKVVSPVVMKKRRLAANARERRRMLNLNNAFDRLRTVLPSLGNDRQLSKYETLQMAQSYINALYELIQ</sequence>
<evidence type="ECO:0000256" key="2">
    <source>
        <dbReference type="ARBA" id="ARBA00022473"/>
    </source>
</evidence>
<dbReference type="GO" id="GO:0046982">
    <property type="term" value="F:protein heterodimerization activity"/>
    <property type="evidence" value="ECO:0007669"/>
    <property type="project" value="UniProtKB-ARBA"/>
</dbReference>
<keyword evidence="6" id="KW-0804">Transcription</keyword>
<evidence type="ECO:0000313" key="10">
    <source>
        <dbReference type="EMBL" id="CAB3369866.1"/>
    </source>
</evidence>
<keyword evidence="3" id="KW-0221">Differentiation</keyword>
<name>A0A8S1CNP9_9INSE</name>
<accession>A0A8S1CNP9</accession>
<dbReference type="GO" id="GO:0016360">
    <property type="term" value="P:sensory organ precursor cell fate determination"/>
    <property type="evidence" value="ECO:0007669"/>
    <property type="project" value="UniProtKB-ARBA"/>
</dbReference>
<dbReference type="SMART" id="SM00353">
    <property type="entry name" value="HLH"/>
    <property type="match status" value="1"/>
</dbReference>
<dbReference type="InterPro" id="IPR050359">
    <property type="entry name" value="bHLH_transcription_factors"/>
</dbReference>
<comment type="subcellular location">
    <subcellularLocation>
        <location evidence="1">Nucleus</location>
    </subcellularLocation>
</comment>
<evidence type="ECO:0000256" key="5">
    <source>
        <dbReference type="ARBA" id="ARBA00023015"/>
    </source>
</evidence>
<dbReference type="Pfam" id="PF00010">
    <property type="entry name" value="HLH"/>
    <property type="match status" value="1"/>
</dbReference>
<reference evidence="10 11" key="1">
    <citation type="submission" date="2020-04" db="EMBL/GenBank/DDBJ databases">
        <authorList>
            <person name="Alioto T."/>
            <person name="Alioto T."/>
            <person name="Gomez Garrido J."/>
        </authorList>
    </citation>
    <scope>NUCLEOTIDE SEQUENCE [LARGE SCALE GENOMIC DNA]</scope>
</reference>
<proteinExistence type="predicted"/>
<dbReference type="GO" id="GO:0005634">
    <property type="term" value="C:nucleus"/>
    <property type="evidence" value="ECO:0007669"/>
    <property type="project" value="UniProtKB-SubCell"/>
</dbReference>
<evidence type="ECO:0000256" key="1">
    <source>
        <dbReference type="ARBA" id="ARBA00004123"/>
    </source>
</evidence>
<feature type="domain" description="BHLH" evidence="9">
    <location>
        <begin position="152"/>
        <end position="204"/>
    </location>
</feature>
<dbReference type="GO" id="GO:0061564">
    <property type="term" value="P:axon development"/>
    <property type="evidence" value="ECO:0007669"/>
    <property type="project" value="TreeGrafter"/>
</dbReference>
<protein>
    <recommendedName>
        <fullName evidence="9">BHLH domain-containing protein</fullName>
    </recommendedName>
</protein>
<dbReference type="EMBL" id="CADEPI010000048">
    <property type="protein sequence ID" value="CAB3369866.1"/>
    <property type="molecule type" value="Genomic_DNA"/>
</dbReference>
<dbReference type="Proteomes" id="UP000494165">
    <property type="component" value="Unassembled WGS sequence"/>
</dbReference>
<dbReference type="PANTHER" id="PTHR19290">
    <property type="entry name" value="BASIC HELIX-LOOP-HELIX PROTEIN NEUROGENIN-RELATED"/>
    <property type="match status" value="1"/>
</dbReference>